<evidence type="ECO:0000313" key="3">
    <source>
        <dbReference type="Proteomes" id="UP000037773"/>
    </source>
</evidence>
<proteinExistence type="predicted"/>
<dbReference type="Proteomes" id="UP000037773">
    <property type="component" value="Unassembled WGS sequence"/>
</dbReference>
<protein>
    <submittedName>
        <fullName evidence="2">Uncharacterized protein</fullName>
    </submittedName>
</protein>
<dbReference type="PATRIC" id="fig|36816.3.peg.4046"/>
<gene>
    <name evidence="2" type="ORF">ADK41_18675</name>
</gene>
<dbReference type="AlphaFoldDB" id="A0A0M8QPP5"/>
<accession>A0A0M8QPP5</accession>
<evidence type="ECO:0000256" key="1">
    <source>
        <dbReference type="SAM" id="MobiDB-lite"/>
    </source>
</evidence>
<sequence>MRPGGLTSAQFTGTAKTIIERVDRIRLDHVTMPAAPTRRTPVEAGHHVRHRSAFGARPADQMAEGAQAGARRLVERTAPTLQDSLLVRHAPPAVADAFCATRLGGYRGHAFGTPPAAAAPDAIPGRALPDGGRPAGGPPRAVLSVRGGAVPGLRRRRSGG</sequence>
<comment type="caution">
    <text evidence="2">The sequence shown here is derived from an EMBL/GenBank/DDBJ whole genome shotgun (WGS) entry which is preliminary data.</text>
</comment>
<feature type="compositionally biased region" description="Low complexity" evidence="1">
    <location>
        <begin position="117"/>
        <end position="132"/>
    </location>
</feature>
<keyword evidence="3" id="KW-1185">Reference proteome</keyword>
<organism evidence="2 3">
    <name type="scientific">Streptomyces caelestis</name>
    <dbReference type="NCBI Taxonomy" id="36816"/>
    <lineage>
        <taxon>Bacteria</taxon>
        <taxon>Bacillati</taxon>
        <taxon>Actinomycetota</taxon>
        <taxon>Actinomycetes</taxon>
        <taxon>Kitasatosporales</taxon>
        <taxon>Streptomycetaceae</taxon>
        <taxon>Streptomyces</taxon>
    </lineage>
</organism>
<dbReference type="EMBL" id="LGCN01000196">
    <property type="protein sequence ID" value="KOT37693.1"/>
    <property type="molecule type" value="Genomic_DNA"/>
</dbReference>
<name>A0A0M8QPP5_9ACTN</name>
<evidence type="ECO:0000313" key="2">
    <source>
        <dbReference type="EMBL" id="KOT37693.1"/>
    </source>
</evidence>
<reference evidence="2 3" key="1">
    <citation type="submission" date="2015-07" db="EMBL/GenBank/DDBJ databases">
        <authorList>
            <person name="Noorani M."/>
        </authorList>
    </citation>
    <scope>NUCLEOTIDE SEQUENCE [LARGE SCALE GENOMIC DNA]</scope>
    <source>
        <strain evidence="2 3">NRRL B-24567</strain>
    </source>
</reference>
<feature type="region of interest" description="Disordered" evidence="1">
    <location>
        <begin position="117"/>
        <end position="160"/>
    </location>
</feature>